<feature type="binding site" evidence="4">
    <location>
        <position position="145"/>
    </location>
    <ligand>
        <name>Zn(2+)</name>
        <dbReference type="ChEBI" id="CHEBI:29105"/>
    </ligand>
</feature>
<evidence type="ECO:0000256" key="3">
    <source>
        <dbReference type="ARBA" id="ARBA00023027"/>
    </source>
</evidence>
<evidence type="ECO:0000313" key="6">
    <source>
        <dbReference type="EMBL" id="CBX29313.1"/>
    </source>
</evidence>
<dbReference type="Gene3D" id="3.40.50.1220">
    <property type="entry name" value="TPP-binding domain"/>
    <property type="match status" value="1"/>
</dbReference>
<feature type="binding site" evidence="4">
    <location>
        <position position="142"/>
    </location>
    <ligand>
        <name>Zn(2+)</name>
        <dbReference type="ChEBI" id="CHEBI:29105"/>
    </ligand>
</feature>
<dbReference type="SUPFAM" id="SSF52467">
    <property type="entry name" value="DHS-like NAD/FAD-binding domain"/>
    <property type="match status" value="1"/>
</dbReference>
<keyword evidence="4" id="KW-0862">Zinc</keyword>
<feature type="active site" description="Proton acceptor" evidence="4">
    <location>
        <position position="134"/>
    </location>
</feature>
<dbReference type="InterPro" id="IPR003000">
    <property type="entry name" value="Sirtuin"/>
</dbReference>
<dbReference type="PANTHER" id="PTHR11085">
    <property type="entry name" value="NAD-DEPENDENT PROTEIN DEACYLASE SIRTUIN-5, MITOCHONDRIAL-RELATED"/>
    <property type="match status" value="1"/>
</dbReference>
<evidence type="ECO:0000256" key="1">
    <source>
        <dbReference type="ARBA" id="ARBA00012928"/>
    </source>
</evidence>
<dbReference type="GO" id="GO:0017136">
    <property type="term" value="F:histone deacetylase activity, NAD-dependent"/>
    <property type="evidence" value="ECO:0007669"/>
    <property type="project" value="TreeGrafter"/>
</dbReference>
<dbReference type="GO" id="GO:0046872">
    <property type="term" value="F:metal ion binding"/>
    <property type="evidence" value="ECO:0007669"/>
    <property type="project" value="UniProtKB-KW"/>
</dbReference>
<evidence type="ECO:0000259" key="5">
    <source>
        <dbReference type="PROSITE" id="PS50305"/>
    </source>
</evidence>
<dbReference type="EC" id="2.3.1.286" evidence="1"/>
<evidence type="ECO:0000256" key="4">
    <source>
        <dbReference type="PROSITE-ProRule" id="PRU00236"/>
    </source>
</evidence>
<protein>
    <recommendedName>
        <fullName evidence="1">protein acetyllysine N-acetyltransferase</fullName>
        <ecNumber evidence="1">2.3.1.286</ecNumber>
    </recommendedName>
</protein>
<feature type="binding site" evidence="4">
    <location>
        <position position="172"/>
    </location>
    <ligand>
        <name>Zn(2+)</name>
        <dbReference type="ChEBI" id="CHEBI:29105"/>
    </ligand>
</feature>
<dbReference type="GO" id="GO:0070403">
    <property type="term" value="F:NAD+ binding"/>
    <property type="evidence" value="ECO:0007669"/>
    <property type="project" value="InterPro"/>
</dbReference>
<dbReference type="PANTHER" id="PTHR11085:SF4">
    <property type="entry name" value="NAD-DEPENDENT PROTEIN DEACYLASE"/>
    <property type="match status" value="1"/>
</dbReference>
<dbReference type="InterPro" id="IPR050134">
    <property type="entry name" value="NAD-dep_sirtuin_deacylases"/>
</dbReference>
<dbReference type="CDD" id="cd01407">
    <property type="entry name" value="SIR2-fam"/>
    <property type="match status" value="1"/>
</dbReference>
<reference evidence="6" key="1">
    <citation type="journal article" date="2011" name="Environ. Microbiol.">
        <title>Genomic insights into the metabolic potential of the polycyclic aromatic hydrocarbon degrading sulfate-reducing Deltaproteobacterium N47.</title>
        <authorList>
            <person name="Bergmann F."/>
            <person name="Selesi D."/>
            <person name="Weinmaier T."/>
            <person name="Tischler P."/>
            <person name="Rattei T."/>
            <person name="Meckenstock R.U."/>
        </authorList>
    </citation>
    <scope>NUCLEOTIDE SEQUENCE</scope>
</reference>
<keyword evidence="3" id="KW-0520">NAD</keyword>
<name>E1YFG9_9BACT</name>
<keyword evidence="4" id="KW-0479">Metal-binding</keyword>
<dbReference type="AlphaFoldDB" id="E1YFG9"/>
<keyword evidence="2" id="KW-0808">Transferase</keyword>
<sequence>MFHKDNNKPGNAHMEELIKRAADLIYNSRKIVVFTGAGVSTESGIPDFRSPGGIWDKFEPVYYQDFVESEEAREKYWLRSKVIYPLISSAKPNLTHLSLFELEKMGKLDCIVTQNIDRLHHKAGNSDKKIIEIHGTNAFAICLSCRRIYPRNEIQKQMEADDSIKVPHCSDCNGFLKDATISFGQSMPERELAEANRRAESCDLMLTLGSSLVVYPAAYLPQYASQAGAKLIIINMTQTSMDNYADVVIHAKTGETLNRIIEDVKMRAGK</sequence>
<feature type="binding site" evidence="4">
    <location>
        <position position="169"/>
    </location>
    <ligand>
        <name>Zn(2+)</name>
        <dbReference type="ChEBI" id="CHEBI:29105"/>
    </ligand>
</feature>
<accession>E1YFG9</accession>
<organism evidence="6">
    <name type="scientific">uncultured Desulfobacterium sp</name>
    <dbReference type="NCBI Taxonomy" id="201089"/>
    <lineage>
        <taxon>Bacteria</taxon>
        <taxon>Pseudomonadati</taxon>
        <taxon>Thermodesulfobacteriota</taxon>
        <taxon>Desulfobacteria</taxon>
        <taxon>Desulfobacterales</taxon>
        <taxon>Desulfobacteriaceae</taxon>
        <taxon>Desulfobacterium</taxon>
        <taxon>environmental samples</taxon>
    </lineage>
</organism>
<gene>
    <name evidence="6" type="ORF">N47_J02940</name>
</gene>
<proteinExistence type="predicted"/>
<dbReference type="InterPro" id="IPR029035">
    <property type="entry name" value="DHS-like_NAD/FAD-binding_dom"/>
</dbReference>
<dbReference type="PROSITE" id="PS50305">
    <property type="entry name" value="SIRTUIN"/>
    <property type="match status" value="1"/>
</dbReference>
<dbReference type="Gene3D" id="2.20.28.200">
    <property type="match status" value="1"/>
</dbReference>
<dbReference type="InterPro" id="IPR026590">
    <property type="entry name" value="Ssirtuin_cat_dom"/>
</dbReference>
<dbReference type="Pfam" id="PF02146">
    <property type="entry name" value="SIR2"/>
    <property type="match status" value="1"/>
</dbReference>
<dbReference type="EMBL" id="FR695872">
    <property type="protein sequence ID" value="CBX29313.1"/>
    <property type="molecule type" value="Genomic_DNA"/>
</dbReference>
<evidence type="ECO:0000256" key="2">
    <source>
        <dbReference type="ARBA" id="ARBA00022679"/>
    </source>
</evidence>
<feature type="domain" description="Deacetylase sirtuin-type" evidence="5">
    <location>
        <begin position="11"/>
        <end position="270"/>
    </location>
</feature>